<name>A1ARQ9_PELPD</name>
<gene>
    <name evidence="3" type="ordered locus">Ppro_2424</name>
</gene>
<reference evidence="3 4" key="1">
    <citation type="submission" date="2006-10" db="EMBL/GenBank/DDBJ databases">
        <title>Complete sequence of chromosome of Pelobacter propionicus DSM 2379.</title>
        <authorList>
            <consortium name="US DOE Joint Genome Institute"/>
            <person name="Copeland A."/>
            <person name="Lucas S."/>
            <person name="Lapidus A."/>
            <person name="Barry K."/>
            <person name="Detter J.C."/>
            <person name="Glavina del Rio T."/>
            <person name="Hammon N."/>
            <person name="Israni S."/>
            <person name="Dalin E."/>
            <person name="Tice H."/>
            <person name="Pitluck S."/>
            <person name="Saunders E."/>
            <person name="Brettin T."/>
            <person name="Bruce D."/>
            <person name="Han C."/>
            <person name="Tapia R."/>
            <person name="Schmutz J."/>
            <person name="Larimer F."/>
            <person name="Land M."/>
            <person name="Hauser L."/>
            <person name="Kyrpides N."/>
            <person name="Kim E."/>
            <person name="Lovley D."/>
            <person name="Richardson P."/>
        </authorList>
    </citation>
    <scope>NUCLEOTIDE SEQUENCE [LARGE SCALE GENOMIC DNA]</scope>
    <source>
        <strain evidence="4">DSM 2379 / NBRC 103807 / OttBd1</strain>
    </source>
</reference>
<keyword evidence="4" id="KW-1185">Reference proteome</keyword>
<dbReference type="PANTHER" id="PTHR42736">
    <property type="entry name" value="PROTEIN-GLUTAMINE GAMMA-GLUTAMYLTRANSFERASE"/>
    <property type="match status" value="1"/>
</dbReference>
<dbReference type="Proteomes" id="UP000006732">
    <property type="component" value="Chromosome"/>
</dbReference>
<evidence type="ECO:0000313" key="4">
    <source>
        <dbReference type="Proteomes" id="UP000006732"/>
    </source>
</evidence>
<dbReference type="Gene3D" id="3.10.620.30">
    <property type="match status" value="1"/>
</dbReference>
<dbReference type="InterPro" id="IPR038765">
    <property type="entry name" value="Papain-like_cys_pep_sf"/>
</dbReference>
<dbReference type="PANTHER" id="PTHR42736:SF1">
    <property type="entry name" value="PROTEIN-GLUTAMINE GAMMA-GLUTAMYLTRANSFERASE"/>
    <property type="match status" value="1"/>
</dbReference>
<keyword evidence="1" id="KW-0472">Membrane</keyword>
<dbReference type="Pfam" id="PF01841">
    <property type="entry name" value="Transglut_core"/>
    <property type="match status" value="1"/>
</dbReference>
<dbReference type="SMART" id="SM00460">
    <property type="entry name" value="TGc"/>
    <property type="match status" value="1"/>
</dbReference>
<dbReference type="OrthoDB" id="9804872at2"/>
<dbReference type="EMBL" id="CP000482">
    <property type="protein sequence ID" value="ABL00030.1"/>
    <property type="molecule type" value="Genomic_DNA"/>
</dbReference>
<keyword evidence="1" id="KW-0812">Transmembrane</keyword>
<protein>
    <submittedName>
        <fullName evidence="3">Transglutaminase domain protein</fullName>
    </submittedName>
</protein>
<accession>A1ARQ9</accession>
<feature type="transmembrane region" description="Helical" evidence="1">
    <location>
        <begin position="126"/>
        <end position="147"/>
    </location>
</feature>
<dbReference type="eggNOG" id="COG1305">
    <property type="taxonomic scope" value="Bacteria"/>
</dbReference>
<dbReference type="STRING" id="338966.Ppro_2424"/>
<feature type="transmembrane region" description="Helical" evidence="1">
    <location>
        <begin position="533"/>
        <end position="555"/>
    </location>
</feature>
<dbReference type="HOGENOM" id="CLU_012397_2_1_7"/>
<feature type="transmembrane region" description="Helical" evidence="1">
    <location>
        <begin position="78"/>
        <end position="96"/>
    </location>
</feature>
<dbReference type="Pfam" id="PF11992">
    <property type="entry name" value="TgpA_N"/>
    <property type="match status" value="1"/>
</dbReference>
<feature type="domain" description="Transglutaminase-like" evidence="2">
    <location>
        <begin position="399"/>
        <end position="470"/>
    </location>
</feature>
<evidence type="ECO:0000259" key="2">
    <source>
        <dbReference type="SMART" id="SM00460"/>
    </source>
</evidence>
<evidence type="ECO:0000256" key="1">
    <source>
        <dbReference type="SAM" id="Phobius"/>
    </source>
</evidence>
<evidence type="ECO:0000313" key="3">
    <source>
        <dbReference type="EMBL" id="ABL00030.1"/>
    </source>
</evidence>
<organism evidence="3 4">
    <name type="scientific">Pelobacter propionicus (strain DSM 2379 / NBRC 103807 / OttBd1)</name>
    <dbReference type="NCBI Taxonomy" id="338966"/>
    <lineage>
        <taxon>Bacteria</taxon>
        <taxon>Pseudomonadati</taxon>
        <taxon>Thermodesulfobacteriota</taxon>
        <taxon>Desulfuromonadia</taxon>
        <taxon>Desulfuromonadales</taxon>
        <taxon>Desulfuromonadaceae</taxon>
        <taxon>Pelobacter</taxon>
    </lineage>
</organism>
<dbReference type="AlphaFoldDB" id="A1ARQ9"/>
<dbReference type="KEGG" id="ppd:Ppro_2424"/>
<sequence>MIAISSLIAFLCYATALCGIVPLFPWLTTAPRLALAAGMAAGIWQSLRGAWPLPNWLLNASIVPVFLYYATQFSSSNAVQPVVSLLAVMLAVRLGGEKTGRHYLQILALSLFCLASSSLFDLSPLFLLYLALLLILVALSLVLLAFLDQDSGMWLPSHDLRRIVAAGVLMPLASLPLLLFFFPLLPRTQIPLWNISGAPVSGSSGFTDRVDPGSSERTSQSSQLAFRAEMARQPQQQLYWRATVFNRLEGTRWLRDSRVPPERLAFASRRIGQVVYPEPGLSSFLVALDVPASVRAFRARSNPDATAELRSSGSRRLSYRADSSVAGLLRVIGGIDRDFYLRLPSGVPQSVTRLAGSIRAAGASDERRVELLERFFRDGGYRYSMQGLPIGEHALERFLFETRQGHCEFFASSFALLARSAGVPARLVGGYLGGDYNDVGGYYLVTEGMAHVWVEVFIGGRGWLRIDPSSFARNADAFWGSQRRRTPLLRLRMALDSLDHAWNRSVIGYDFEHQADVARGAARRLHSLTPKRLLKGGMAALGALSVVALALFLLFRRSALFPPREERLLRSLYRHLERECGVRVQPGRQGLFELAGLAEDERVREFVGIYAGALYRDRRLTDGEYRRLRLLLRAGFRRR</sequence>
<keyword evidence="1" id="KW-1133">Transmembrane helix</keyword>
<dbReference type="SUPFAM" id="SSF54001">
    <property type="entry name" value="Cysteine proteinases"/>
    <property type="match status" value="1"/>
</dbReference>
<proteinExistence type="predicted"/>
<feature type="transmembrane region" description="Helical" evidence="1">
    <location>
        <begin position="163"/>
        <end position="185"/>
    </location>
</feature>
<dbReference type="InterPro" id="IPR002931">
    <property type="entry name" value="Transglutaminase-like"/>
</dbReference>
<feature type="transmembrane region" description="Helical" evidence="1">
    <location>
        <begin position="103"/>
        <end position="120"/>
    </location>
</feature>
<dbReference type="RefSeq" id="WP_011736285.1">
    <property type="nucleotide sequence ID" value="NC_008609.1"/>
</dbReference>
<dbReference type="InterPro" id="IPR052901">
    <property type="entry name" value="Bact_TGase-like"/>
</dbReference>
<dbReference type="InterPro" id="IPR021878">
    <property type="entry name" value="TgpA_N"/>
</dbReference>